<organism evidence="10 11">
    <name type="scientific">Sanghuangporus baumii</name>
    <name type="common">Phellinus baumii</name>
    <dbReference type="NCBI Taxonomy" id="108892"/>
    <lineage>
        <taxon>Eukaryota</taxon>
        <taxon>Fungi</taxon>
        <taxon>Dikarya</taxon>
        <taxon>Basidiomycota</taxon>
        <taxon>Agaricomycotina</taxon>
        <taxon>Agaricomycetes</taxon>
        <taxon>Hymenochaetales</taxon>
        <taxon>Hymenochaetaceae</taxon>
        <taxon>Sanghuangporus</taxon>
    </lineage>
</organism>
<evidence type="ECO:0000313" key="11">
    <source>
        <dbReference type="Proteomes" id="UP000757232"/>
    </source>
</evidence>
<dbReference type="InterPro" id="IPR009069">
    <property type="entry name" value="Cys_alpha_HP_mot_SF"/>
</dbReference>
<dbReference type="Gene3D" id="1.10.287.1130">
    <property type="entry name" value="CytochromE C oxidase copper chaperone"/>
    <property type="match status" value="1"/>
</dbReference>
<dbReference type="Pfam" id="PF05051">
    <property type="entry name" value="COX17"/>
    <property type="match status" value="1"/>
</dbReference>
<dbReference type="GO" id="GO:0005507">
    <property type="term" value="F:copper ion binding"/>
    <property type="evidence" value="ECO:0007669"/>
    <property type="project" value="InterPro"/>
</dbReference>
<evidence type="ECO:0000256" key="4">
    <source>
        <dbReference type="ARBA" id="ARBA00023008"/>
    </source>
</evidence>
<evidence type="ECO:0000256" key="7">
    <source>
        <dbReference type="ARBA" id="ARBA00023186"/>
    </source>
</evidence>
<dbReference type="SUPFAM" id="SSF47072">
    <property type="entry name" value="Cysteine alpha-hairpin motif"/>
    <property type="match status" value="1"/>
</dbReference>
<dbReference type="PANTHER" id="PTHR16719:SF0">
    <property type="entry name" value="CYTOCHROME C OXIDASE COPPER CHAPERONE"/>
    <property type="match status" value="1"/>
</dbReference>
<evidence type="ECO:0000256" key="5">
    <source>
        <dbReference type="ARBA" id="ARBA00023128"/>
    </source>
</evidence>
<accession>A0A9Q5I5S3</accession>
<evidence type="ECO:0008006" key="12">
    <source>
        <dbReference type="Google" id="ProtNLM"/>
    </source>
</evidence>
<evidence type="ECO:0000256" key="9">
    <source>
        <dbReference type="SAM" id="MobiDB-lite"/>
    </source>
</evidence>
<dbReference type="EMBL" id="LNZH02000011">
    <property type="protein sequence ID" value="OCB92232.1"/>
    <property type="molecule type" value="Genomic_DNA"/>
</dbReference>
<evidence type="ECO:0000256" key="2">
    <source>
        <dbReference type="ARBA" id="ARBA00009241"/>
    </source>
</evidence>
<reference evidence="10" key="1">
    <citation type="submission" date="2016-06" db="EMBL/GenBank/DDBJ databases">
        <title>Draft Genome sequence of the fungus Inonotus baumii.</title>
        <authorList>
            <person name="Zhu H."/>
            <person name="Lin W."/>
        </authorList>
    </citation>
    <scope>NUCLEOTIDE SEQUENCE</scope>
    <source>
        <strain evidence="10">821</strain>
    </source>
</reference>
<gene>
    <name evidence="10" type="ORF">A7U60_g361</name>
</gene>
<dbReference type="InterPro" id="IPR007745">
    <property type="entry name" value="Cyt_c_oxidase_Cu-chaperone"/>
</dbReference>
<dbReference type="PANTHER" id="PTHR16719">
    <property type="entry name" value="CYTOCHROME C OXIDASE COPPER CHAPERONE"/>
    <property type="match status" value="1"/>
</dbReference>
<evidence type="ECO:0000313" key="10">
    <source>
        <dbReference type="EMBL" id="OCB92232.1"/>
    </source>
</evidence>
<evidence type="ECO:0000256" key="1">
    <source>
        <dbReference type="ARBA" id="ARBA00004569"/>
    </source>
</evidence>
<dbReference type="PROSITE" id="PS51808">
    <property type="entry name" value="CHCH"/>
    <property type="match status" value="1"/>
</dbReference>
<keyword evidence="7" id="KW-0143">Chaperone</keyword>
<keyword evidence="6" id="KW-1015">Disulfide bond</keyword>
<dbReference type="AlphaFoldDB" id="A0A9Q5I5S3"/>
<comment type="caution">
    <text evidence="10">The sequence shown here is derived from an EMBL/GenBank/DDBJ whole genome shotgun (WGS) entry which is preliminary data.</text>
</comment>
<dbReference type="FunFam" id="1.10.287.1130:FF:000005">
    <property type="entry name" value="Cytochrome c oxidase assembly protein subunit 17"/>
    <property type="match status" value="1"/>
</dbReference>
<evidence type="ECO:0000256" key="3">
    <source>
        <dbReference type="ARBA" id="ARBA00022723"/>
    </source>
</evidence>
<name>A0A9Q5I5S3_SANBA</name>
<comment type="subcellular location">
    <subcellularLocation>
        <location evidence="1">Mitochondrion intermembrane space</location>
    </subcellularLocation>
</comment>
<evidence type="ECO:0000256" key="6">
    <source>
        <dbReference type="ARBA" id="ARBA00023157"/>
    </source>
</evidence>
<dbReference type="Proteomes" id="UP000757232">
    <property type="component" value="Unassembled WGS sequence"/>
</dbReference>
<comment type="similarity">
    <text evidence="2">Belongs to the COX17 family.</text>
</comment>
<protein>
    <recommendedName>
        <fullName evidence="12">Cytochrome c oxidase copper chaperone</fullName>
    </recommendedName>
</protein>
<dbReference type="GO" id="GO:0033617">
    <property type="term" value="P:mitochondrial respiratory chain complex IV assembly"/>
    <property type="evidence" value="ECO:0007669"/>
    <property type="project" value="TreeGrafter"/>
</dbReference>
<proteinExistence type="inferred from homology"/>
<feature type="region of interest" description="Disordered" evidence="9">
    <location>
        <begin position="18"/>
        <end position="42"/>
    </location>
</feature>
<dbReference type="GO" id="GO:0005758">
    <property type="term" value="C:mitochondrial intermembrane space"/>
    <property type="evidence" value="ECO:0007669"/>
    <property type="project" value="UniProtKB-SubCell"/>
</dbReference>
<feature type="compositionally biased region" description="Polar residues" evidence="9">
    <location>
        <begin position="18"/>
        <end position="27"/>
    </location>
</feature>
<feature type="binding site" evidence="8">
    <location>
        <position position="49"/>
    </location>
    <ligand>
        <name>Cu cation</name>
        <dbReference type="ChEBI" id="CHEBI:23378"/>
    </ligand>
</feature>
<evidence type="ECO:0000256" key="8">
    <source>
        <dbReference type="PIRSR" id="PIRSR607745-1"/>
    </source>
</evidence>
<keyword evidence="3 8" id="KW-0479">Metal-binding</keyword>
<keyword evidence="4 8" id="KW-0186">Copper</keyword>
<keyword evidence="11" id="KW-1185">Reference proteome</keyword>
<feature type="binding site" evidence="8">
    <location>
        <position position="48"/>
    </location>
    <ligand>
        <name>Cu cation</name>
        <dbReference type="ChEBI" id="CHEBI:23378"/>
    </ligand>
</feature>
<dbReference type="GO" id="GO:0016531">
    <property type="term" value="F:copper chaperone activity"/>
    <property type="evidence" value="ECO:0007669"/>
    <property type="project" value="InterPro"/>
</dbReference>
<dbReference type="OrthoDB" id="1915887at2759"/>
<keyword evidence="5" id="KW-0496">Mitochondrion</keyword>
<sequence length="92" mass="9976">MLVLVTVGHVWQGEQKLSTWWGGSSPETKPAADAGPVNPLNPQGIKPCCACPDTKRARDECYMQNDADVANEKCKALVAAHVQCMRGYGFEV</sequence>